<protein>
    <submittedName>
        <fullName evidence="1">Uncharacterized protein</fullName>
    </submittedName>
</protein>
<name>A0AA41Z083_9HYPH</name>
<dbReference type="EMBL" id="JAMOIM010000001">
    <property type="protein sequence ID" value="MCW6506927.1"/>
    <property type="molecule type" value="Genomic_DNA"/>
</dbReference>
<sequence>MLVYSDGRGHLVHYAGDRFLCFELRHVADPGEAVQGDVRRQGVGVAGRQDLVGGADDHPDQHGEPARSARIEKVWVASAKTVSATARCVSTRAVPSRALSVARTKAGLMVSDAGPSDRPVPGDGRLVPRSIADDPTRSAEALTVYAAHLCDRPLGRAGTWLLDDLRKRFEAV</sequence>
<organism evidence="1 2">
    <name type="scientific">Lichenifustis flavocetrariae</name>
    <dbReference type="NCBI Taxonomy" id="2949735"/>
    <lineage>
        <taxon>Bacteria</taxon>
        <taxon>Pseudomonadati</taxon>
        <taxon>Pseudomonadota</taxon>
        <taxon>Alphaproteobacteria</taxon>
        <taxon>Hyphomicrobiales</taxon>
        <taxon>Lichenihabitantaceae</taxon>
        <taxon>Lichenifustis</taxon>
    </lineage>
</organism>
<keyword evidence="2" id="KW-1185">Reference proteome</keyword>
<proteinExistence type="predicted"/>
<evidence type="ECO:0000313" key="1">
    <source>
        <dbReference type="EMBL" id="MCW6506927.1"/>
    </source>
</evidence>
<gene>
    <name evidence="1" type="ORF">M8523_02685</name>
</gene>
<accession>A0AA41Z083</accession>
<dbReference type="Proteomes" id="UP001165667">
    <property type="component" value="Unassembled WGS sequence"/>
</dbReference>
<dbReference type="AlphaFoldDB" id="A0AA41Z083"/>
<reference evidence="1" key="1">
    <citation type="submission" date="2022-05" db="EMBL/GenBank/DDBJ databases">
        <authorList>
            <person name="Pankratov T."/>
        </authorList>
    </citation>
    <scope>NUCLEOTIDE SEQUENCE</scope>
    <source>
        <strain evidence="1">BP6-180914</strain>
    </source>
</reference>
<comment type="caution">
    <text evidence="1">The sequence shown here is derived from an EMBL/GenBank/DDBJ whole genome shotgun (WGS) entry which is preliminary data.</text>
</comment>
<evidence type="ECO:0000313" key="2">
    <source>
        <dbReference type="Proteomes" id="UP001165667"/>
    </source>
</evidence>
<dbReference type="RefSeq" id="WP_282583265.1">
    <property type="nucleotide sequence ID" value="NZ_JAMOIM010000001.1"/>
</dbReference>